<organism evidence="1 2">
    <name type="scientific">Calycina marina</name>
    <dbReference type="NCBI Taxonomy" id="1763456"/>
    <lineage>
        <taxon>Eukaryota</taxon>
        <taxon>Fungi</taxon>
        <taxon>Dikarya</taxon>
        <taxon>Ascomycota</taxon>
        <taxon>Pezizomycotina</taxon>
        <taxon>Leotiomycetes</taxon>
        <taxon>Helotiales</taxon>
        <taxon>Pezizellaceae</taxon>
        <taxon>Calycina</taxon>
    </lineage>
</organism>
<keyword evidence="2" id="KW-1185">Reference proteome</keyword>
<reference evidence="1" key="1">
    <citation type="journal article" date="2021" name="IMA Fungus">
        <title>Genomic characterization of three marine fungi, including Emericellopsis atlantica sp. nov. with signatures of a generalist lifestyle and marine biomass degradation.</title>
        <authorList>
            <person name="Hagestad O.C."/>
            <person name="Hou L."/>
            <person name="Andersen J.H."/>
            <person name="Hansen E.H."/>
            <person name="Altermark B."/>
            <person name="Li C."/>
            <person name="Kuhnert E."/>
            <person name="Cox R.J."/>
            <person name="Crous P.W."/>
            <person name="Spatafora J.W."/>
            <person name="Lail K."/>
            <person name="Amirebrahimi M."/>
            <person name="Lipzen A."/>
            <person name="Pangilinan J."/>
            <person name="Andreopoulos W."/>
            <person name="Hayes R.D."/>
            <person name="Ng V."/>
            <person name="Grigoriev I.V."/>
            <person name="Jackson S.A."/>
            <person name="Sutton T.D.S."/>
            <person name="Dobson A.D.W."/>
            <person name="Rama T."/>
        </authorList>
    </citation>
    <scope>NUCLEOTIDE SEQUENCE</scope>
    <source>
        <strain evidence="1">TRa3180A</strain>
    </source>
</reference>
<dbReference type="EMBL" id="MU254313">
    <property type="protein sequence ID" value="KAG9240908.1"/>
    <property type="molecule type" value="Genomic_DNA"/>
</dbReference>
<name>A0A9P7YVT8_9HELO</name>
<accession>A0A9P7YVT8</accession>
<dbReference type="AlphaFoldDB" id="A0A9P7YVT8"/>
<gene>
    <name evidence="1" type="ORF">BJ878DRAFT_523448</name>
</gene>
<comment type="caution">
    <text evidence="1">The sequence shown here is derived from an EMBL/GenBank/DDBJ whole genome shotgun (WGS) entry which is preliminary data.</text>
</comment>
<evidence type="ECO:0000313" key="1">
    <source>
        <dbReference type="EMBL" id="KAG9240908.1"/>
    </source>
</evidence>
<proteinExistence type="predicted"/>
<protein>
    <submittedName>
        <fullName evidence="1">Uncharacterized protein</fullName>
    </submittedName>
</protein>
<sequence length="150" mass="17458">MYTHFFRHLNILSKYSCHGSTIQRFLDSRHPPSILLRLGYRLWTCYRCSFIEEVRTLSGLSPHSTSWCSRRAWRRLFNLHGFSLYSTLFRRLGLFSCDSYSPFTPAFPYVFKGVYGFTIEQSGTVFLAIGFGFLLAIPTVDLCDKLVFQP</sequence>
<dbReference type="Proteomes" id="UP000887226">
    <property type="component" value="Unassembled WGS sequence"/>
</dbReference>
<evidence type="ECO:0000313" key="2">
    <source>
        <dbReference type="Proteomes" id="UP000887226"/>
    </source>
</evidence>